<accession>G0U0S5</accession>
<keyword evidence="6 8" id="KW-0012">Acyltransferase</keyword>
<keyword evidence="4 8" id="KW-1133">Transmembrane helix</keyword>
<dbReference type="PANTHER" id="PTHR22883">
    <property type="entry name" value="ZINC FINGER DHHC DOMAIN CONTAINING PROTEIN"/>
    <property type="match status" value="1"/>
</dbReference>
<feature type="transmembrane region" description="Helical" evidence="8">
    <location>
        <begin position="187"/>
        <end position="212"/>
    </location>
</feature>
<feature type="transmembrane region" description="Helical" evidence="8">
    <location>
        <begin position="67"/>
        <end position="89"/>
    </location>
</feature>
<comment type="domain">
    <text evidence="8">The DHHC domain is required for palmitoyltransferase activity.</text>
</comment>
<dbReference type="GO" id="GO:0016020">
    <property type="term" value="C:membrane"/>
    <property type="evidence" value="ECO:0007669"/>
    <property type="project" value="UniProtKB-SubCell"/>
</dbReference>
<feature type="transmembrane region" description="Helical" evidence="8">
    <location>
        <begin position="218"/>
        <end position="245"/>
    </location>
</feature>
<feature type="transmembrane region" description="Helical" evidence="8">
    <location>
        <begin position="36"/>
        <end position="55"/>
    </location>
</feature>
<gene>
    <name evidence="10" type="ORF">TVY486_0802840</name>
</gene>
<dbReference type="InterPro" id="IPR001594">
    <property type="entry name" value="Palmitoyltrfase_DHHC"/>
</dbReference>
<dbReference type="GO" id="GO:0019706">
    <property type="term" value="F:protein-cysteine S-palmitoyltransferase activity"/>
    <property type="evidence" value="ECO:0007669"/>
    <property type="project" value="UniProtKB-EC"/>
</dbReference>
<evidence type="ECO:0000256" key="3">
    <source>
        <dbReference type="ARBA" id="ARBA00022692"/>
    </source>
</evidence>
<dbReference type="InterPro" id="IPR039859">
    <property type="entry name" value="PFA4/ZDH16/20/ERF2-like"/>
</dbReference>
<organism evidence="10">
    <name type="scientific">Trypanosoma vivax (strain Y486)</name>
    <dbReference type="NCBI Taxonomy" id="1055687"/>
    <lineage>
        <taxon>Eukaryota</taxon>
        <taxon>Discoba</taxon>
        <taxon>Euglenozoa</taxon>
        <taxon>Kinetoplastea</taxon>
        <taxon>Metakinetoplastina</taxon>
        <taxon>Trypanosomatida</taxon>
        <taxon>Trypanosomatidae</taxon>
        <taxon>Trypanosoma</taxon>
        <taxon>Duttonella</taxon>
    </lineage>
</organism>
<dbReference type="Pfam" id="PF01529">
    <property type="entry name" value="DHHC"/>
    <property type="match status" value="1"/>
</dbReference>
<dbReference type="GO" id="GO:0005794">
    <property type="term" value="C:Golgi apparatus"/>
    <property type="evidence" value="ECO:0007669"/>
    <property type="project" value="TreeGrafter"/>
</dbReference>
<dbReference type="GO" id="GO:0006612">
    <property type="term" value="P:protein targeting to membrane"/>
    <property type="evidence" value="ECO:0007669"/>
    <property type="project" value="TreeGrafter"/>
</dbReference>
<dbReference type="EMBL" id="HE573024">
    <property type="protein sequence ID" value="CCC49675.1"/>
    <property type="molecule type" value="Genomic_DNA"/>
</dbReference>
<dbReference type="AlphaFoldDB" id="G0U0S5"/>
<evidence type="ECO:0000256" key="2">
    <source>
        <dbReference type="ARBA" id="ARBA00022679"/>
    </source>
</evidence>
<comment type="subcellular location">
    <subcellularLocation>
        <location evidence="1">Membrane</location>
        <topology evidence="1">Multi-pass membrane protein</topology>
    </subcellularLocation>
</comment>
<evidence type="ECO:0000259" key="9">
    <source>
        <dbReference type="Pfam" id="PF01529"/>
    </source>
</evidence>
<evidence type="ECO:0000256" key="6">
    <source>
        <dbReference type="ARBA" id="ARBA00023315"/>
    </source>
</evidence>
<evidence type="ECO:0000256" key="8">
    <source>
        <dbReference type="RuleBase" id="RU079119"/>
    </source>
</evidence>
<dbReference type="VEuPathDB" id="TriTrypDB:TvY486_0802840"/>
<reference evidence="10" key="1">
    <citation type="journal article" date="2012" name="Proc. Natl. Acad. Sci. U.S.A.">
        <title>Antigenic diversity is generated by distinct evolutionary mechanisms in African trypanosome species.</title>
        <authorList>
            <person name="Jackson A.P."/>
            <person name="Berry A."/>
            <person name="Aslett M."/>
            <person name="Allison H.C."/>
            <person name="Burton P."/>
            <person name="Vavrova-Anderson J."/>
            <person name="Brown R."/>
            <person name="Browne H."/>
            <person name="Corton N."/>
            <person name="Hauser H."/>
            <person name="Gamble J."/>
            <person name="Gilderthorp R."/>
            <person name="Marcello L."/>
            <person name="McQuillan J."/>
            <person name="Otto T.D."/>
            <person name="Quail M.A."/>
            <person name="Sanders M.J."/>
            <person name="van Tonder A."/>
            <person name="Ginger M.L."/>
            <person name="Field M.C."/>
            <person name="Barry J.D."/>
            <person name="Hertz-Fowler C."/>
            <person name="Berriman M."/>
        </authorList>
    </citation>
    <scope>NUCLEOTIDE SEQUENCE</scope>
    <source>
        <strain evidence="10">Y486</strain>
    </source>
</reference>
<dbReference type="PROSITE" id="PS50216">
    <property type="entry name" value="DHHC"/>
    <property type="match status" value="1"/>
</dbReference>
<sequence length="304" mass="34800">MPSEERSEQICRQRNVFISKPGENSGCFTVCSYSGAFYMLVIILAIICASHAFFISSCLKTPPWAKMSVFVACMCISVAVCILVLLTFYRVVFTEAGYVSSDPWRYPPRYIGSNQNYKLAPANDAGDNPNTVKQLDRRGGLRFCSDCQIYKPDYAHHCVQCCRCTYFFDHHCPVLNNCIGRDNYKMFVLFLLHTGFGGIIHGIMIVVNLFVWDGSFNIIWLMVGIMFILISFPSLGFGLAHVTWLRRGESTMIRHVSRFQRPLSDEEVVERRQLYWNAVCGTDMRWWRLLLPLYPIRAEVGEAA</sequence>
<dbReference type="EC" id="2.3.1.225" evidence="8"/>
<keyword evidence="2 8" id="KW-0808">Transferase</keyword>
<proteinExistence type="inferred from homology"/>
<evidence type="ECO:0000256" key="7">
    <source>
        <dbReference type="ARBA" id="ARBA00038298"/>
    </source>
</evidence>
<keyword evidence="5 8" id="KW-0472">Membrane</keyword>
<keyword evidence="3 8" id="KW-0812">Transmembrane</keyword>
<protein>
    <recommendedName>
        <fullName evidence="8">Palmitoyltransferase</fullName>
        <ecNumber evidence="8">2.3.1.225</ecNumber>
    </recommendedName>
</protein>
<evidence type="ECO:0000313" key="10">
    <source>
        <dbReference type="EMBL" id="CCC49675.1"/>
    </source>
</evidence>
<evidence type="ECO:0000256" key="5">
    <source>
        <dbReference type="ARBA" id="ARBA00023136"/>
    </source>
</evidence>
<evidence type="ECO:0000256" key="4">
    <source>
        <dbReference type="ARBA" id="ARBA00022989"/>
    </source>
</evidence>
<evidence type="ECO:0000256" key="1">
    <source>
        <dbReference type="ARBA" id="ARBA00004141"/>
    </source>
</evidence>
<dbReference type="GO" id="GO:0005783">
    <property type="term" value="C:endoplasmic reticulum"/>
    <property type="evidence" value="ECO:0007669"/>
    <property type="project" value="TreeGrafter"/>
</dbReference>
<comment type="catalytic activity">
    <reaction evidence="8">
        <text>L-cysteinyl-[protein] + hexadecanoyl-CoA = S-hexadecanoyl-L-cysteinyl-[protein] + CoA</text>
        <dbReference type="Rhea" id="RHEA:36683"/>
        <dbReference type="Rhea" id="RHEA-COMP:10131"/>
        <dbReference type="Rhea" id="RHEA-COMP:11032"/>
        <dbReference type="ChEBI" id="CHEBI:29950"/>
        <dbReference type="ChEBI" id="CHEBI:57287"/>
        <dbReference type="ChEBI" id="CHEBI:57379"/>
        <dbReference type="ChEBI" id="CHEBI:74151"/>
        <dbReference type="EC" id="2.3.1.225"/>
    </reaction>
</comment>
<comment type="similarity">
    <text evidence="7">Belongs to the DHHC palmitoyltransferase family. PFA5 subfamily.</text>
</comment>
<dbReference type="PANTHER" id="PTHR22883:SF23">
    <property type="entry name" value="PALMITOYLTRANSFERASE ZDHHC6"/>
    <property type="match status" value="1"/>
</dbReference>
<name>G0U0S5_TRYVY</name>
<feature type="domain" description="Palmitoyltransferase DHHC" evidence="9">
    <location>
        <begin position="141"/>
        <end position="232"/>
    </location>
</feature>